<gene>
    <name evidence="8" type="ORF">Aru02nite_18560</name>
</gene>
<keyword evidence="4 7" id="KW-0732">Signal</keyword>
<feature type="chain" id="PRO_5039103523" description="Probable sugar-binding periplasmic protein" evidence="7">
    <location>
        <begin position="23"/>
        <end position="440"/>
    </location>
</feature>
<feature type="signal peptide" evidence="7">
    <location>
        <begin position="1"/>
        <end position="22"/>
    </location>
</feature>
<evidence type="ECO:0000256" key="4">
    <source>
        <dbReference type="ARBA" id="ARBA00022729"/>
    </source>
</evidence>
<dbReference type="PANTHER" id="PTHR43649">
    <property type="entry name" value="ARABINOSE-BINDING PROTEIN-RELATED"/>
    <property type="match status" value="1"/>
</dbReference>
<name>A0A8J3J2V5_9ACTN</name>
<evidence type="ECO:0000256" key="1">
    <source>
        <dbReference type="ARBA" id="ARBA00004196"/>
    </source>
</evidence>
<accession>A0A8J3J2V5</accession>
<evidence type="ECO:0000313" key="8">
    <source>
        <dbReference type="EMBL" id="GID10967.1"/>
    </source>
</evidence>
<evidence type="ECO:0000256" key="6">
    <source>
        <dbReference type="ARBA" id="ARBA00049753"/>
    </source>
</evidence>
<proteinExistence type="inferred from homology"/>
<dbReference type="InterPro" id="IPR006059">
    <property type="entry name" value="SBP"/>
</dbReference>
<keyword evidence="9" id="KW-1185">Reference proteome</keyword>
<evidence type="ECO:0000313" key="9">
    <source>
        <dbReference type="Proteomes" id="UP000612808"/>
    </source>
</evidence>
<reference evidence="8" key="1">
    <citation type="submission" date="2021-01" db="EMBL/GenBank/DDBJ databases">
        <title>Whole genome shotgun sequence of Actinocatenispora rupis NBRC 107355.</title>
        <authorList>
            <person name="Komaki H."/>
            <person name="Tamura T."/>
        </authorList>
    </citation>
    <scope>NUCLEOTIDE SEQUENCE</scope>
    <source>
        <strain evidence="8">NBRC 107355</strain>
    </source>
</reference>
<dbReference type="AlphaFoldDB" id="A0A8J3J2V5"/>
<dbReference type="InterPro" id="IPR050490">
    <property type="entry name" value="Bact_solute-bd_prot1"/>
</dbReference>
<dbReference type="PANTHER" id="PTHR43649:SF28">
    <property type="entry name" value="BINDING PROTEIN COMPONENT OF ABC SUGAR TRANSPORTER-RELATED"/>
    <property type="match status" value="1"/>
</dbReference>
<dbReference type="GO" id="GO:0030313">
    <property type="term" value="C:cell envelope"/>
    <property type="evidence" value="ECO:0007669"/>
    <property type="project" value="UniProtKB-SubCell"/>
</dbReference>
<dbReference type="SUPFAM" id="SSF53850">
    <property type="entry name" value="Periplasmic binding protein-like II"/>
    <property type="match status" value="1"/>
</dbReference>
<dbReference type="RefSeq" id="WP_203656628.1">
    <property type="nucleotide sequence ID" value="NZ_BAAAZM010000004.1"/>
</dbReference>
<dbReference type="CDD" id="cd14748">
    <property type="entry name" value="PBP2_UgpB"/>
    <property type="match status" value="1"/>
</dbReference>
<dbReference type="Pfam" id="PF01547">
    <property type="entry name" value="SBP_bac_1"/>
    <property type="match status" value="1"/>
</dbReference>
<keyword evidence="3" id="KW-0813">Transport</keyword>
<comment type="caution">
    <text evidence="8">The sequence shown here is derived from an EMBL/GenBank/DDBJ whole genome shotgun (WGS) entry which is preliminary data.</text>
</comment>
<protein>
    <recommendedName>
        <fullName evidence="6">Probable sugar-binding periplasmic protein</fullName>
    </recommendedName>
</protein>
<comment type="subcellular location">
    <subcellularLocation>
        <location evidence="1">Cell envelope</location>
    </subcellularLocation>
</comment>
<sequence length="440" mass="47623">MRRRILAGALAALLAVTATGCASRPGDDRPVPFDAHRSTDLTVWNGWNGREAAAFHTVVRDFTRLHPNVHVSIVDGVDDSTIMTSIRGGYPPDVAAIGSTTTMGTYCSTGAFRDLTGYLRRDHVTTRYAPVIRRLLDFHGTQCVMPGGVDTFGLYYNTDRFAQAGLDRPPRTWSEFVADAKKLTTYNPDGSIRTLGFDPLFSFQQNTAIHWSPSFGAGLYDAHGRSALAANPGWRRMFEAQRQLVAAIGYQKLQRFQAGLGAEMSAANAFQAGKVAMQFDGEWRTAFIADQAPKLSYDTAGLPVADDRAGTYGAGFVDTGVFGIPQGAREPGAAWELVKYLTQTRAAQVKFYGALGNVPSLPSAASDPAFTKRPHFGTFVDIMNNPHSGSGTPTTLGRADKDALDQFAERWQAGRVPDLAAGLRGLARQIDDLTRNANPP</sequence>
<evidence type="ECO:0000256" key="2">
    <source>
        <dbReference type="ARBA" id="ARBA00008520"/>
    </source>
</evidence>
<comment type="function">
    <text evidence="5">Part of a binding-protein-dependent transport system for a sugar.</text>
</comment>
<evidence type="ECO:0000256" key="5">
    <source>
        <dbReference type="ARBA" id="ARBA00049629"/>
    </source>
</evidence>
<dbReference type="PROSITE" id="PS51257">
    <property type="entry name" value="PROKAR_LIPOPROTEIN"/>
    <property type="match status" value="1"/>
</dbReference>
<dbReference type="Proteomes" id="UP000612808">
    <property type="component" value="Unassembled WGS sequence"/>
</dbReference>
<dbReference type="EMBL" id="BOMB01000010">
    <property type="protein sequence ID" value="GID10967.1"/>
    <property type="molecule type" value="Genomic_DNA"/>
</dbReference>
<organism evidence="8 9">
    <name type="scientific">Actinocatenispora rupis</name>
    <dbReference type="NCBI Taxonomy" id="519421"/>
    <lineage>
        <taxon>Bacteria</taxon>
        <taxon>Bacillati</taxon>
        <taxon>Actinomycetota</taxon>
        <taxon>Actinomycetes</taxon>
        <taxon>Micromonosporales</taxon>
        <taxon>Micromonosporaceae</taxon>
        <taxon>Actinocatenispora</taxon>
    </lineage>
</organism>
<dbReference type="Gene3D" id="3.40.190.10">
    <property type="entry name" value="Periplasmic binding protein-like II"/>
    <property type="match status" value="2"/>
</dbReference>
<comment type="similarity">
    <text evidence="2">Belongs to the bacterial solute-binding protein 1 family.</text>
</comment>
<evidence type="ECO:0000256" key="3">
    <source>
        <dbReference type="ARBA" id="ARBA00022448"/>
    </source>
</evidence>
<evidence type="ECO:0000256" key="7">
    <source>
        <dbReference type="SAM" id="SignalP"/>
    </source>
</evidence>